<reference evidence="3" key="1">
    <citation type="submission" date="2025-08" db="UniProtKB">
        <authorList>
            <consortium name="RefSeq"/>
        </authorList>
    </citation>
    <scope>IDENTIFICATION</scope>
</reference>
<dbReference type="Proteomes" id="UP000515154">
    <property type="component" value="Unplaced"/>
</dbReference>
<dbReference type="RefSeq" id="XP_029655594.1">
    <property type="nucleotide sequence ID" value="XM_029799734.1"/>
</dbReference>
<feature type="domain" description="Calcineurin-like phosphoesterase" evidence="1">
    <location>
        <begin position="7"/>
        <end position="74"/>
    </location>
</feature>
<dbReference type="GO" id="GO:0035861">
    <property type="term" value="C:site of double-strand break"/>
    <property type="evidence" value="ECO:0007669"/>
    <property type="project" value="TreeGrafter"/>
</dbReference>
<sequence length="124" mass="13968">MTEDTFNILVATDIHLGYAEKDPIRGDDSFITFEEILQQAVSNSVDLILLGGDLFHDNRPSCNTLHRTANLIRKYCFGCGDCRFQILSDQATNFGRSDFKWANHGDPHLNIAFPIFSIHGVLTH</sequence>
<dbReference type="GO" id="GO:0042138">
    <property type="term" value="P:meiotic DNA double-strand break formation"/>
    <property type="evidence" value="ECO:0007669"/>
    <property type="project" value="TreeGrafter"/>
</dbReference>
<dbReference type="InterPro" id="IPR004843">
    <property type="entry name" value="Calcineurin-like_PHP"/>
</dbReference>
<dbReference type="GO" id="GO:0030870">
    <property type="term" value="C:Mre11 complex"/>
    <property type="evidence" value="ECO:0007669"/>
    <property type="project" value="TreeGrafter"/>
</dbReference>
<dbReference type="Gene3D" id="3.60.21.10">
    <property type="match status" value="1"/>
</dbReference>
<dbReference type="PANTHER" id="PTHR10139:SF1">
    <property type="entry name" value="DOUBLE-STRAND BREAK REPAIR PROTEIN MRE11"/>
    <property type="match status" value="1"/>
</dbReference>
<evidence type="ECO:0000313" key="3">
    <source>
        <dbReference type="RefSeq" id="XP_029655594.1"/>
    </source>
</evidence>
<organism evidence="2 3">
    <name type="scientific">Octopus sinensis</name>
    <name type="common">East Asian common octopus</name>
    <dbReference type="NCBI Taxonomy" id="2607531"/>
    <lineage>
        <taxon>Eukaryota</taxon>
        <taxon>Metazoa</taxon>
        <taxon>Spiralia</taxon>
        <taxon>Lophotrochozoa</taxon>
        <taxon>Mollusca</taxon>
        <taxon>Cephalopoda</taxon>
        <taxon>Coleoidea</taxon>
        <taxon>Octopodiformes</taxon>
        <taxon>Octopoda</taxon>
        <taxon>Incirrata</taxon>
        <taxon>Octopodidae</taxon>
        <taxon>Octopus</taxon>
    </lineage>
</organism>
<dbReference type="PANTHER" id="PTHR10139">
    <property type="entry name" value="DOUBLE-STRAND BREAK REPAIR PROTEIN MRE11"/>
    <property type="match status" value="1"/>
</dbReference>
<evidence type="ECO:0000259" key="1">
    <source>
        <dbReference type="Pfam" id="PF00149"/>
    </source>
</evidence>
<keyword evidence="2" id="KW-1185">Reference proteome</keyword>
<proteinExistence type="predicted"/>
<dbReference type="GO" id="GO:0007095">
    <property type="term" value="P:mitotic G2 DNA damage checkpoint signaling"/>
    <property type="evidence" value="ECO:0007669"/>
    <property type="project" value="TreeGrafter"/>
</dbReference>
<dbReference type="AlphaFoldDB" id="A0A6P7TTH7"/>
<dbReference type="Pfam" id="PF00149">
    <property type="entry name" value="Metallophos"/>
    <property type="match status" value="1"/>
</dbReference>
<dbReference type="SUPFAM" id="SSF56300">
    <property type="entry name" value="Metallo-dependent phosphatases"/>
    <property type="match status" value="1"/>
</dbReference>
<dbReference type="KEGG" id="osn:115229370"/>
<dbReference type="GO" id="GO:0097552">
    <property type="term" value="P:mitochondrial double-strand break repair via homologous recombination"/>
    <property type="evidence" value="ECO:0007669"/>
    <property type="project" value="TreeGrafter"/>
</dbReference>
<name>A0A6P7TTH7_9MOLL</name>
<dbReference type="GO" id="GO:0000014">
    <property type="term" value="F:single-stranded DNA endodeoxyribonuclease activity"/>
    <property type="evidence" value="ECO:0007669"/>
    <property type="project" value="TreeGrafter"/>
</dbReference>
<dbReference type="GO" id="GO:0006303">
    <property type="term" value="P:double-strand break repair via nonhomologous end joining"/>
    <property type="evidence" value="ECO:0007669"/>
    <property type="project" value="TreeGrafter"/>
</dbReference>
<accession>A0A6P7TTH7</accession>
<dbReference type="GO" id="GO:0000724">
    <property type="term" value="P:double-strand break repair via homologous recombination"/>
    <property type="evidence" value="ECO:0007669"/>
    <property type="project" value="TreeGrafter"/>
</dbReference>
<dbReference type="InterPro" id="IPR029052">
    <property type="entry name" value="Metallo-depent_PP-like"/>
</dbReference>
<evidence type="ECO:0000313" key="2">
    <source>
        <dbReference type="Proteomes" id="UP000515154"/>
    </source>
</evidence>
<protein>
    <submittedName>
        <fullName evidence="3">Double-strand break repair protein MRE11-like</fullName>
    </submittedName>
</protein>
<gene>
    <name evidence="3" type="primary">LOC115229370</name>
</gene>
<dbReference type="GO" id="GO:0000723">
    <property type="term" value="P:telomere maintenance"/>
    <property type="evidence" value="ECO:0007669"/>
    <property type="project" value="TreeGrafter"/>
</dbReference>